<sequence length="282" mass="30405">MIWALRILAALALAAAALSWAANRQPLERDTIAMLTDRLMEFGAVDFVHDGYLGPEAALFACVTAGQTLNTEQSARYRIAYQGFLLDKQRLFSALDADLQLRQDQGMTLPNNVGGQGIAGLHDHHDASARANLEDIAQSLVRLETAAFTTRTLLANDIYKDLTDLMVHMAPAVHSVGLIPPDPMPQDLPDTLSGPFARFYAGMKAAQGMAVNSAGYWSALDDAQSGYADLIAAVQSRLRARNGSLLHMMSGNWLSLQTVAPVLGVDSPSTQRRRQGGPCRSG</sequence>
<dbReference type="EMBL" id="CP124616">
    <property type="protein sequence ID" value="WGW04482.1"/>
    <property type="molecule type" value="Genomic_DNA"/>
</dbReference>
<feature type="chain" id="PRO_5045662499" evidence="1">
    <location>
        <begin position="22"/>
        <end position="282"/>
    </location>
</feature>
<keyword evidence="1" id="KW-0732">Signal</keyword>
<dbReference type="Proteomes" id="UP001241605">
    <property type="component" value="Chromosome"/>
</dbReference>
<protein>
    <submittedName>
        <fullName evidence="2">Uncharacterized protein</fullName>
    </submittedName>
</protein>
<feature type="signal peptide" evidence="1">
    <location>
        <begin position="1"/>
        <end position="21"/>
    </location>
</feature>
<dbReference type="RefSeq" id="WP_282301116.1">
    <property type="nucleotide sequence ID" value="NZ_CP124616.1"/>
</dbReference>
<evidence type="ECO:0000256" key="1">
    <source>
        <dbReference type="SAM" id="SignalP"/>
    </source>
</evidence>
<reference evidence="2 3" key="1">
    <citation type="submission" date="2023-05" db="EMBL/GenBank/DDBJ databases">
        <title>YMD87, complete Genome.</title>
        <authorList>
            <person name="Zhang J."/>
            <person name="Xu X."/>
        </authorList>
    </citation>
    <scope>NUCLEOTIDE SEQUENCE [LARGE SCALE GENOMIC DNA]</scope>
    <source>
        <strain evidence="2 3">YMD87</strain>
    </source>
</reference>
<evidence type="ECO:0000313" key="3">
    <source>
        <dbReference type="Proteomes" id="UP001241605"/>
    </source>
</evidence>
<gene>
    <name evidence="2" type="ORF">QF118_02735</name>
</gene>
<accession>A0ABY8QKY9</accession>
<evidence type="ECO:0000313" key="2">
    <source>
        <dbReference type="EMBL" id="WGW04482.1"/>
    </source>
</evidence>
<organism evidence="2 3">
    <name type="scientific">Tropicibacter oceani</name>
    <dbReference type="NCBI Taxonomy" id="3058420"/>
    <lineage>
        <taxon>Bacteria</taxon>
        <taxon>Pseudomonadati</taxon>
        <taxon>Pseudomonadota</taxon>
        <taxon>Alphaproteobacteria</taxon>
        <taxon>Rhodobacterales</taxon>
        <taxon>Roseobacteraceae</taxon>
        <taxon>Tropicibacter</taxon>
    </lineage>
</organism>
<proteinExistence type="predicted"/>
<keyword evidence="3" id="KW-1185">Reference proteome</keyword>
<name>A0ABY8QKY9_9RHOB</name>